<dbReference type="EMBL" id="BK014934">
    <property type="protein sequence ID" value="DAD83345.1"/>
    <property type="molecule type" value="Genomic_DNA"/>
</dbReference>
<organism evidence="1">
    <name type="scientific">Siphoviridae sp. ctckx14</name>
    <dbReference type="NCBI Taxonomy" id="2826396"/>
    <lineage>
        <taxon>Viruses</taxon>
        <taxon>Duplodnaviria</taxon>
        <taxon>Heunggongvirae</taxon>
        <taxon>Uroviricota</taxon>
        <taxon>Caudoviricetes</taxon>
    </lineage>
</organism>
<sequence length="126" mass="14789">MLYDYTDMQFTDELLGKEVLPQHVERAEQGLYAFAKRLGVPQGDVIRSYLADELVQLYTYRFVCFDKAYALPGAYTRDGSTDDFYSKKLLYLDERIKILEKQITPEDLTGDAKRYARYRTVEIYRG</sequence>
<reference evidence="1" key="1">
    <citation type="journal article" date="2021" name="Proc. Natl. Acad. Sci. U.S.A.">
        <title>A Catalog of Tens of Thousands of Viruses from Human Metagenomes Reveals Hidden Associations with Chronic Diseases.</title>
        <authorList>
            <person name="Tisza M.J."/>
            <person name="Buck C.B."/>
        </authorList>
    </citation>
    <scope>NUCLEOTIDE SEQUENCE</scope>
    <source>
        <strain evidence="1">Ctckx14</strain>
    </source>
</reference>
<proteinExistence type="predicted"/>
<protein>
    <submittedName>
        <fullName evidence="1">Uncharacterized protein</fullName>
    </submittedName>
</protein>
<name>A0A8S5MM01_9CAUD</name>
<accession>A0A8S5MM01</accession>
<evidence type="ECO:0000313" key="1">
    <source>
        <dbReference type="EMBL" id="DAD83345.1"/>
    </source>
</evidence>